<dbReference type="PANTHER" id="PTHR13194:SF19">
    <property type="entry name" value="NAD(P)-BINDING ROSSMANN-FOLD SUPERFAMILY PROTEIN"/>
    <property type="match status" value="1"/>
</dbReference>
<dbReference type="Proteomes" id="UP001275084">
    <property type="component" value="Unassembled WGS sequence"/>
</dbReference>
<dbReference type="GO" id="GO:0051082">
    <property type="term" value="F:unfolded protein binding"/>
    <property type="evidence" value="ECO:0007669"/>
    <property type="project" value="TreeGrafter"/>
</dbReference>
<evidence type="ECO:0000313" key="3">
    <source>
        <dbReference type="EMBL" id="KAK3350091.1"/>
    </source>
</evidence>
<dbReference type="Pfam" id="PF08547">
    <property type="entry name" value="CIA30"/>
    <property type="match status" value="1"/>
</dbReference>
<dbReference type="InterPro" id="IPR013857">
    <property type="entry name" value="NADH-UbQ_OxRdtase-assoc_prot30"/>
</dbReference>
<organism evidence="3 4">
    <name type="scientific">Lasiosphaeria hispida</name>
    <dbReference type="NCBI Taxonomy" id="260671"/>
    <lineage>
        <taxon>Eukaryota</taxon>
        <taxon>Fungi</taxon>
        <taxon>Dikarya</taxon>
        <taxon>Ascomycota</taxon>
        <taxon>Pezizomycotina</taxon>
        <taxon>Sordariomycetes</taxon>
        <taxon>Sordariomycetidae</taxon>
        <taxon>Sordariales</taxon>
        <taxon>Lasiosphaeriaceae</taxon>
        <taxon>Lasiosphaeria</taxon>
    </lineage>
</organism>
<dbReference type="SUPFAM" id="SSF49785">
    <property type="entry name" value="Galactose-binding domain-like"/>
    <property type="match status" value="1"/>
</dbReference>
<dbReference type="InterPro" id="IPR008979">
    <property type="entry name" value="Galactose-bd-like_sf"/>
</dbReference>
<accession>A0AAJ0HG92</accession>
<dbReference type="InterPro" id="IPR039131">
    <property type="entry name" value="NDUFAF1"/>
</dbReference>
<feature type="domain" description="NADH:ubiquinone oxidoreductase intermediate-associated protein 30" evidence="2">
    <location>
        <begin position="36"/>
        <end position="202"/>
    </location>
</feature>
<evidence type="ECO:0000259" key="2">
    <source>
        <dbReference type="Pfam" id="PF08547"/>
    </source>
</evidence>
<evidence type="ECO:0000313" key="4">
    <source>
        <dbReference type="Proteomes" id="UP001275084"/>
    </source>
</evidence>
<gene>
    <name evidence="3" type="ORF">B0T25DRAFT_258947</name>
</gene>
<keyword evidence="4" id="KW-1185">Reference proteome</keyword>
<reference evidence="3" key="1">
    <citation type="journal article" date="2023" name="Mol. Phylogenet. Evol.">
        <title>Genome-scale phylogeny and comparative genomics of the fungal order Sordariales.</title>
        <authorList>
            <person name="Hensen N."/>
            <person name="Bonometti L."/>
            <person name="Westerberg I."/>
            <person name="Brannstrom I.O."/>
            <person name="Guillou S."/>
            <person name="Cros-Aarteil S."/>
            <person name="Calhoun S."/>
            <person name="Haridas S."/>
            <person name="Kuo A."/>
            <person name="Mondo S."/>
            <person name="Pangilinan J."/>
            <person name="Riley R."/>
            <person name="LaButti K."/>
            <person name="Andreopoulos B."/>
            <person name="Lipzen A."/>
            <person name="Chen C."/>
            <person name="Yan M."/>
            <person name="Daum C."/>
            <person name="Ng V."/>
            <person name="Clum A."/>
            <person name="Steindorff A."/>
            <person name="Ohm R.A."/>
            <person name="Martin F."/>
            <person name="Silar P."/>
            <person name="Natvig D.O."/>
            <person name="Lalanne C."/>
            <person name="Gautier V."/>
            <person name="Ament-Velasquez S.L."/>
            <person name="Kruys A."/>
            <person name="Hutchinson M.I."/>
            <person name="Powell A.J."/>
            <person name="Barry K."/>
            <person name="Miller A.N."/>
            <person name="Grigoriev I.V."/>
            <person name="Debuchy R."/>
            <person name="Gladieux P."/>
            <person name="Hiltunen Thoren M."/>
            <person name="Johannesson H."/>
        </authorList>
    </citation>
    <scope>NUCLEOTIDE SEQUENCE</scope>
    <source>
        <strain evidence="3">CBS 955.72</strain>
    </source>
</reference>
<comment type="similarity">
    <text evidence="1">Belongs to the CIA30 family.</text>
</comment>
<dbReference type="AlphaFoldDB" id="A0AAJ0HG92"/>
<name>A0AAJ0HG92_9PEZI</name>
<dbReference type="PANTHER" id="PTHR13194">
    <property type="entry name" value="COMPLEX I INTERMEDIATE-ASSOCIATED PROTEIN 30"/>
    <property type="match status" value="1"/>
</dbReference>
<comment type="caution">
    <text evidence="3">The sequence shown here is derived from an EMBL/GenBank/DDBJ whole genome shotgun (WGS) entry which is preliminary data.</text>
</comment>
<sequence length="261" mass="28946">MSVCPRTCLWTAHAMAAAGDRTLDLFGGPKTPWNDLRWTDADDRVRGGRSFSLFIGEGGPIRFVTFSGYLDTAALAAPDGKTAAFASHRTIDGYQPPDLSGYDALVLDVPRSDGKTYTLVLKDVVAAKRLDGRETSTLSWEHDFHCPGHQGSGRVVLRFSDFKPFYRGKRVPNAGELDRRKIQRIAIMMRSFFGEQEGDFALILLSITAYRYRPKSTTGPLGLSSEGGVLTEKGGQQDIKGRRTRFLACLVPGWLRKRKQK</sequence>
<evidence type="ECO:0000256" key="1">
    <source>
        <dbReference type="ARBA" id="ARBA00007884"/>
    </source>
</evidence>
<reference evidence="3" key="2">
    <citation type="submission" date="2023-06" db="EMBL/GenBank/DDBJ databases">
        <authorList>
            <consortium name="Lawrence Berkeley National Laboratory"/>
            <person name="Haridas S."/>
            <person name="Hensen N."/>
            <person name="Bonometti L."/>
            <person name="Westerberg I."/>
            <person name="Brannstrom I.O."/>
            <person name="Guillou S."/>
            <person name="Cros-Aarteil S."/>
            <person name="Calhoun S."/>
            <person name="Kuo A."/>
            <person name="Mondo S."/>
            <person name="Pangilinan J."/>
            <person name="Riley R."/>
            <person name="Labutti K."/>
            <person name="Andreopoulos B."/>
            <person name="Lipzen A."/>
            <person name="Chen C."/>
            <person name="Yanf M."/>
            <person name="Daum C."/>
            <person name="Ng V."/>
            <person name="Clum A."/>
            <person name="Steindorff A."/>
            <person name="Ohm R."/>
            <person name="Martin F."/>
            <person name="Silar P."/>
            <person name="Natvig D."/>
            <person name="Lalanne C."/>
            <person name="Gautier V."/>
            <person name="Ament-Velasquez S.L."/>
            <person name="Kruys A."/>
            <person name="Hutchinson M.I."/>
            <person name="Powell A.J."/>
            <person name="Barry K."/>
            <person name="Miller A.N."/>
            <person name="Grigoriev I.V."/>
            <person name="Debuchy R."/>
            <person name="Gladieux P."/>
            <person name="Thoren M.H."/>
            <person name="Johannesson H."/>
        </authorList>
    </citation>
    <scope>NUCLEOTIDE SEQUENCE</scope>
    <source>
        <strain evidence="3">CBS 955.72</strain>
    </source>
</reference>
<dbReference type="EMBL" id="JAUIQD010000005">
    <property type="protein sequence ID" value="KAK3350091.1"/>
    <property type="molecule type" value="Genomic_DNA"/>
</dbReference>
<dbReference type="GO" id="GO:0010257">
    <property type="term" value="P:NADH dehydrogenase complex assembly"/>
    <property type="evidence" value="ECO:0007669"/>
    <property type="project" value="TreeGrafter"/>
</dbReference>
<protein>
    <submittedName>
        <fullName evidence="3">Complex I intermediate-associated protein 30</fullName>
    </submittedName>
</protein>
<proteinExistence type="inferred from homology"/>